<dbReference type="PANTHER" id="PTHR10605">
    <property type="entry name" value="HEPARAN SULFATE SULFOTRANSFERASE"/>
    <property type="match status" value="1"/>
</dbReference>
<evidence type="ECO:0000313" key="5">
    <source>
        <dbReference type="Proteomes" id="UP001557485"/>
    </source>
</evidence>
<evidence type="ECO:0000259" key="3">
    <source>
        <dbReference type="Pfam" id="PF00685"/>
    </source>
</evidence>
<evidence type="ECO:0000256" key="1">
    <source>
        <dbReference type="ARBA" id="ARBA00022679"/>
    </source>
</evidence>
<keyword evidence="1 4" id="KW-0808">Transferase</keyword>
<sequence>MSVYSEKKLDFLVIGAQKSGTTTLFKLLEQNSNIYMPSGKEVPFILDDELFSKGLGFNLDLFFSKGNPSTRWGTVTPHYLSDPRSANRIYEMLPSIKLIVILRDPIERALSHYKMSVRRGLETRSFVDAISVAMESSEVNKARSLNIGPDAESQTYLVWGEYGRLLRKFLDLFPREQLLVLFSKDLELYPEQVLSKAFNFLGVENVKIKDPEKRYNAGGGNKLLSYIRAIRYLPFARLIWRKIHPNTRSALFLWLNELGGRKEAGQGRELDNLELVEKMRNYYHEDAELLSKLIGEELPWLMSVCEEKK</sequence>
<proteinExistence type="predicted"/>
<keyword evidence="5" id="KW-1185">Reference proteome</keyword>
<gene>
    <name evidence="4" type="ORF">AB4876_17070</name>
</gene>
<dbReference type="Gene3D" id="3.40.50.300">
    <property type="entry name" value="P-loop containing nucleotide triphosphate hydrolases"/>
    <property type="match status" value="1"/>
</dbReference>
<organism evidence="4 5">
    <name type="scientific">Zhongshania guokunii</name>
    <dbReference type="NCBI Taxonomy" id="641783"/>
    <lineage>
        <taxon>Bacteria</taxon>
        <taxon>Pseudomonadati</taxon>
        <taxon>Pseudomonadota</taxon>
        <taxon>Gammaproteobacteria</taxon>
        <taxon>Cellvibrionales</taxon>
        <taxon>Spongiibacteraceae</taxon>
        <taxon>Zhongshania</taxon>
    </lineage>
</organism>
<protein>
    <submittedName>
        <fullName evidence="4">Sulfotransferase</fullName>
        <ecNumber evidence="4">2.8.2.-</ecNumber>
    </submittedName>
</protein>
<dbReference type="InterPro" id="IPR000863">
    <property type="entry name" value="Sulfotransferase_dom"/>
</dbReference>
<dbReference type="EC" id="2.8.2.-" evidence="4"/>
<dbReference type="InterPro" id="IPR027417">
    <property type="entry name" value="P-loop_NTPase"/>
</dbReference>
<dbReference type="EMBL" id="JBFRYA010000019">
    <property type="protein sequence ID" value="MEX1670635.1"/>
    <property type="molecule type" value="Genomic_DNA"/>
</dbReference>
<feature type="domain" description="Sulfotransferase" evidence="3">
    <location>
        <begin position="10"/>
        <end position="204"/>
    </location>
</feature>
<reference evidence="4 5" key="1">
    <citation type="journal article" date="2011" name="Int. J. Syst. Evol. Microbiol.">
        <title>Zhongshania antarctica gen. nov., sp. nov. and Zhongshania guokunii sp. nov., gammaproteobacteria respectively isolated from coastal attached (fast) ice and surface seawater of the Antarctic.</title>
        <authorList>
            <person name="Li H.J."/>
            <person name="Zhang X.Y."/>
            <person name="Chen C.X."/>
            <person name="Zhang Y.J."/>
            <person name="Gao Z.M."/>
            <person name="Yu Y."/>
            <person name="Chen X.L."/>
            <person name="Chen B."/>
            <person name="Zhang Y.Z."/>
        </authorList>
    </citation>
    <scope>NUCLEOTIDE SEQUENCE [LARGE SCALE GENOMIC DNA]</scope>
    <source>
        <strain evidence="4 5">ZS6-22T</strain>
    </source>
</reference>
<keyword evidence="2" id="KW-0325">Glycoprotein</keyword>
<evidence type="ECO:0000256" key="2">
    <source>
        <dbReference type="ARBA" id="ARBA00023180"/>
    </source>
</evidence>
<dbReference type="Pfam" id="PF00685">
    <property type="entry name" value="Sulfotransfer_1"/>
    <property type="match status" value="1"/>
</dbReference>
<dbReference type="GO" id="GO:0016740">
    <property type="term" value="F:transferase activity"/>
    <property type="evidence" value="ECO:0007669"/>
    <property type="project" value="UniProtKB-KW"/>
</dbReference>
<dbReference type="Proteomes" id="UP001557485">
    <property type="component" value="Unassembled WGS sequence"/>
</dbReference>
<dbReference type="SUPFAM" id="SSF52540">
    <property type="entry name" value="P-loop containing nucleoside triphosphate hydrolases"/>
    <property type="match status" value="1"/>
</dbReference>
<dbReference type="PANTHER" id="PTHR10605:SF56">
    <property type="entry name" value="BIFUNCTIONAL HEPARAN SULFATE N-DEACETYLASE_N-SULFOTRANSFERASE"/>
    <property type="match status" value="1"/>
</dbReference>
<dbReference type="InterPro" id="IPR037359">
    <property type="entry name" value="NST/OST"/>
</dbReference>
<comment type="caution">
    <text evidence="4">The sequence shown here is derived from an EMBL/GenBank/DDBJ whole genome shotgun (WGS) entry which is preliminary data.</text>
</comment>
<name>A0ABV3U9J0_9GAMM</name>
<accession>A0ABV3U9J0</accession>
<evidence type="ECO:0000313" key="4">
    <source>
        <dbReference type="EMBL" id="MEX1670635.1"/>
    </source>
</evidence>
<dbReference type="RefSeq" id="WP_368382948.1">
    <property type="nucleotide sequence ID" value="NZ_JBFRYA010000019.1"/>
</dbReference>